<organism evidence="1 2">
    <name type="scientific">Trifolium medium</name>
    <dbReference type="NCBI Taxonomy" id="97028"/>
    <lineage>
        <taxon>Eukaryota</taxon>
        <taxon>Viridiplantae</taxon>
        <taxon>Streptophyta</taxon>
        <taxon>Embryophyta</taxon>
        <taxon>Tracheophyta</taxon>
        <taxon>Spermatophyta</taxon>
        <taxon>Magnoliopsida</taxon>
        <taxon>eudicotyledons</taxon>
        <taxon>Gunneridae</taxon>
        <taxon>Pentapetalae</taxon>
        <taxon>rosids</taxon>
        <taxon>fabids</taxon>
        <taxon>Fabales</taxon>
        <taxon>Fabaceae</taxon>
        <taxon>Papilionoideae</taxon>
        <taxon>50 kb inversion clade</taxon>
        <taxon>NPAAA clade</taxon>
        <taxon>Hologalegina</taxon>
        <taxon>IRL clade</taxon>
        <taxon>Trifolieae</taxon>
        <taxon>Trifolium</taxon>
    </lineage>
</organism>
<name>A0A392VD71_9FABA</name>
<dbReference type="Proteomes" id="UP000265520">
    <property type="component" value="Unassembled WGS sequence"/>
</dbReference>
<keyword evidence="2" id="KW-1185">Reference proteome</keyword>
<dbReference type="EMBL" id="LXQA011091476">
    <property type="protein sequence ID" value="MCI84460.1"/>
    <property type="molecule type" value="Genomic_DNA"/>
</dbReference>
<dbReference type="AlphaFoldDB" id="A0A392VD71"/>
<reference evidence="1 2" key="1">
    <citation type="journal article" date="2018" name="Front. Plant Sci.">
        <title>Red Clover (Trifolium pratense) and Zigzag Clover (T. medium) - A Picture of Genomic Similarities and Differences.</title>
        <authorList>
            <person name="Dluhosova J."/>
            <person name="Istvanek J."/>
            <person name="Nedelnik J."/>
            <person name="Repkova J."/>
        </authorList>
    </citation>
    <scope>NUCLEOTIDE SEQUENCE [LARGE SCALE GENOMIC DNA]</scope>
    <source>
        <strain evidence="2">cv. 10/8</strain>
        <tissue evidence="1">Leaf</tissue>
    </source>
</reference>
<proteinExistence type="predicted"/>
<comment type="caution">
    <text evidence="1">The sequence shown here is derived from an EMBL/GenBank/DDBJ whole genome shotgun (WGS) entry which is preliminary data.</text>
</comment>
<protein>
    <submittedName>
        <fullName evidence="1">Uncharacterized protein</fullName>
    </submittedName>
</protein>
<sequence>DEELLIVVHDKDLKLNDSESFEVQSLATEARPVQVHVASDPPVLSGVAAEQQEVAEESIVDNRSGRMVL</sequence>
<feature type="non-terminal residue" evidence="1">
    <location>
        <position position="1"/>
    </location>
</feature>
<evidence type="ECO:0000313" key="2">
    <source>
        <dbReference type="Proteomes" id="UP000265520"/>
    </source>
</evidence>
<accession>A0A392VD71</accession>
<evidence type="ECO:0000313" key="1">
    <source>
        <dbReference type="EMBL" id="MCI84460.1"/>
    </source>
</evidence>